<evidence type="ECO:0000259" key="6">
    <source>
        <dbReference type="Pfam" id="PF02826"/>
    </source>
</evidence>
<dbReference type="FunFam" id="3.40.50.720:FF:000203">
    <property type="entry name" value="D-3-phosphoglycerate dehydrogenase (SerA)"/>
    <property type="match status" value="1"/>
</dbReference>
<dbReference type="Gene3D" id="3.40.50.720">
    <property type="entry name" value="NAD(P)-binding Rossmann-like Domain"/>
    <property type="match status" value="2"/>
</dbReference>
<dbReference type="SUPFAM" id="SSF52283">
    <property type="entry name" value="Formate/glycerate dehydrogenase catalytic domain-like"/>
    <property type="match status" value="1"/>
</dbReference>
<evidence type="ECO:0000313" key="7">
    <source>
        <dbReference type="EMBL" id="AND40322.1"/>
    </source>
</evidence>
<feature type="domain" description="D-isomer specific 2-hydroxyacid dehydrogenase NAD-binding" evidence="6">
    <location>
        <begin position="108"/>
        <end position="289"/>
    </location>
</feature>
<dbReference type="GO" id="GO:0051287">
    <property type="term" value="F:NAD binding"/>
    <property type="evidence" value="ECO:0007669"/>
    <property type="project" value="InterPro"/>
</dbReference>
<evidence type="ECO:0000313" key="8">
    <source>
        <dbReference type="Proteomes" id="UP000077856"/>
    </source>
</evidence>
<feature type="domain" description="D-isomer specific 2-hydroxyacid dehydrogenase catalytic" evidence="5">
    <location>
        <begin position="14"/>
        <end position="320"/>
    </location>
</feature>
<name>A0A160MBT8_9BACI</name>
<dbReference type="InterPro" id="IPR029753">
    <property type="entry name" value="D-isomer_DH_CS"/>
</dbReference>
<organism evidence="7 8">
    <name type="scientific">Cytobacillus oceanisediminis 2691</name>
    <dbReference type="NCBI Taxonomy" id="1196031"/>
    <lineage>
        <taxon>Bacteria</taxon>
        <taxon>Bacillati</taxon>
        <taxon>Bacillota</taxon>
        <taxon>Bacilli</taxon>
        <taxon>Bacillales</taxon>
        <taxon>Bacillaceae</taxon>
        <taxon>Cytobacillus</taxon>
    </lineage>
</organism>
<dbReference type="EMBL" id="CP015506">
    <property type="protein sequence ID" value="AND40322.1"/>
    <property type="molecule type" value="Genomic_DNA"/>
</dbReference>
<dbReference type="InterPro" id="IPR036291">
    <property type="entry name" value="NAD(P)-bd_dom_sf"/>
</dbReference>
<dbReference type="CDD" id="cd12173">
    <property type="entry name" value="PGDH_4"/>
    <property type="match status" value="1"/>
</dbReference>
<dbReference type="Pfam" id="PF02826">
    <property type="entry name" value="2-Hacid_dh_C"/>
    <property type="match status" value="1"/>
</dbReference>
<dbReference type="KEGG" id="bon:A361_14560"/>
<dbReference type="RefSeq" id="WP_019381271.1">
    <property type="nucleotide sequence ID" value="NZ_CP015506.1"/>
</dbReference>
<dbReference type="SUPFAM" id="SSF51735">
    <property type="entry name" value="NAD(P)-binding Rossmann-fold domains"/>
    <property type="match status" value="1"/>
</dbReference>
<proteinExistence type="inferred from homology"/>
<dbReference type="PROSITE" id="PS00671">
    <property type="entry name" value="D_2_HYDROXYACID_DH_3"/>
    <property type="match status" value="1"/>
</dbReference>
<dbReference type="STRING" id="1196031.A361_14560"/>
<keyword evidence="2 4" id="KW-0560">Oxidoreductase</keyword>
<accession>A0A160MBT8</accession>
<dbReference type="InterPro" id="IPR006140">
    <property type="entry name" value="D-isomer_DH_NAD-bd"/>
</dbReference>
<dbReference type="PANTHER" id="PTHR42789">
    <property type="entry name" value="D-ISOMER SPECIFIC 2-HYDROXYACID DEHYDROGENASE FAMILY PROTEIN (AFU_ORTHOLOGUE AFUA_6G10090)"/>
    <property type="match status" value="1"/>
</dbReference>
<evidence type="ECO:0000259" key="5">
    <source>
        <dbReference type="Pfam" id="PF00389"/>
    </source>
</evidence>
<keyword evidence="3" id="KW-0520">NAD</keyword>
<gene>
    <name evidence="7" type="ORF">A361_14560</name>
</gene>
<reference evidence="7 8" key="1">
    <citation type="submission" date="2016-04" db="EMBL/GenBank/DDBJ databases">
        <title>Complete genome sequence of Bacillus oceanisediminis strain 2691.</title>
        <authorList>
            <person name="Jeong H."/>
            <person name="Kim H.J."/>
            <person name="Lee D.-W."/>
        </authorList>
    </citation>
    <scope>NUCLEOTIDE SEQUENCE [LARGE SCALE GENOMIC DNA]</scope>
    <source>
        <strain evidence="7 8">2691</strain>
    </source>
</reference>
<dbReference type="GO" id="GO:0016616">
    <property type="term" value="F:oxidoreductase activity, acting on the CH-OH group of donors, NAD or NADP as acceptor"/>
    <property type="evidence" value="ECO:0007669"/>
    <property type="project" value="InterPro"/>
</dbReference>
<comment type="similarity">
    <text evidence="1 4">Belongs to the D-isomer specific 2-hydroxyacid dehydrogenase family.</text>
</comment>
<sequence>MGRPRILQILPMYHSEGEKLLREGGDVIQTDNYSLDHLCEMVKEVEGIVLRAPARITKEVIDANPHLKVISGAGVGLDNIDVDYASQKGIPILHAPSVNKVSTAEHAVMLVMALAKSVIPLNEKMRQGDYNSRNYLIPQELKGKKAGLIGFGNIAQEVAKRLKLGLEMDVTAWVREYKPDKHGLAEKLGIRIHTNMKEVFEESDFVSLHIPLNESTRHSIDHKLFSIMKPSAYLINTARGAVINQHDLYEALRDGRIAGAGLDVFDPEPPSKDLPLLSLPNVVLTPHVGGTTAECNFITSVTVAKNVIKVLNGKRPEYIANPEVLISKIIE</sequence>
<dbReference type="eggNOG" id="COG0111">
    <property type="taxonomic scope" value="Bacteria"/>
</dbReference>
<dbReference type="Proteomes" id="UP000077856">
    <property type="component" value="Chromosome"/>
</dbReference>
<protein>
    <submittedName>
        <fullName evidence="7">Hydroxyacid dehydrogenase</fullName>
    </submittedName>
</protein>
<evidence type="ECO:0000256" key="1">
    <source>
        <dbReference type="ARBA" id="ARBA00005854"/>
    </source>
</evidence>
<evidence type="ECO:0000256" key="2">
    <source>
        <dbReference type="ARBA" id="ARBA00023002"/>
    </source>
</evidence>
<dbReference type="InterPro" id="IPR050857">
    <property type="entry name" value="D-2-hydroxyacid_DH"/>
</dbReference>
<evidence type="ECO:0000256" key="3">
    <source>
        <dbReference type="ARBA" id="ARBA00023027"/>
    </source>
</evidence>
<dbReference type="InterPro" id="IPR006139">
    <property type="entry name" value="D-isomer_2_OHA_DH_cat_dom"/>
</dbReference>
<dbReference type="PANTHER" id="PTHR42789:SF1">
    <property type="entry name" value="D-ISOMER SPECIFIC 2-HYDROXYACID DEHYDROGENASE FAMILY PROTEIN (AFU_ORTHOLOGUE AFUA_6G10090)"/>
    <property type="match status" value="1"/>
</dbReference>
<evidence type="ECO:0000256" key="4">
    <source>
        <dbReference type="RuleBase" id="RU003719"/>
    </source>
</evidence>
<dbReference type="AlphaFoldDB" id="A0A160MBT8"/>
<dbReference type="Pfam" id="PF00389">
    <property type="entry name" value="2-Hacid_dh"/>
    <property type="match status" value="1"/>
</dbReference>